<sequence length="41" mass="5078">MVMIYAQVKCYKIMRHNMRLFCNKIYRTHNTVHLRTGYTEI</sequence>
<accession>A0A0E9W8G5</accession>
<dbReference type="AlphaFoldDB" id="A0A0E9W8G5"/>
<dbReference type="EMBL" id="GBXM01021915">
    <property type="protein sequence ID" value="JAH86662.1"/>
    <property type="molecule type" value="Transcribed_RNA"/>
</dbReference>
<proteinExistence type="predicted"/>
<reference evidence="1" key="2">
    <citation type="journal article" date="2015" name="Fish Shellfish Immunol.">
        <title>Early steps in the European eel (Anguilla anguilla)-Vibrio vulnificus interaction in the gills: Role of the RtxA13 toxin.</title>
        <authorList>
            <person name="Callol A."/>
            <person name="Pajuelo D."/>
            <person name="Ebbesson L."/>
            <person name="Teles M."/>
            <person name="MacKenzie S."/>
            <person name="Amaro C."/>
        </authorList>
    </citation>
    <scope>NUCLEOTIDE SEQUENCE</scope>
</reference>
<evidence type="ECO:0000313" key="1">
    <source>
        <dbReference type="EMBL" id="JAH86662.1"/>
    </source>
</evidence>
<organism evidence="1">
    <name type="scientific">Anguilla anguilla</name>
    <name type="common">European freshwater eel</name>
    <name type="synonym">Muraena anguilla</name>
    <dbReference type="NCBI Taxonomy" id="7936"/>
    <lineage>
        <taxon>Eukaryota</taxon>
        <taxon>Metazoa</taxon>
        <taxon>Chordata</taxon>
        <taxon>Craniata</taxon>
        <taxon>Vertebrata</taxon>
        <taxon>Euteleostomi</taxon>
        <taxon>Actinopterygii</taxon>
        <taxon>Neopterygii</taxon>
        <taxon>Teleostei</taxon>
        <taxon>Anguilliformes</taxon>
        <taxon>Anguillidae</taxon>
        <taxon>Anguilla</taxon>
    </lineage>
</organism>
<reference evidence="1" key="1">
    <citation type="submission" date="2014-11" db="EMBL/GenBank/DDBJ databases">
        <authorList>
            <person name="Amaro Gonzalez C."/>
        </authorList>
    </citation>
    <scope>NUCLEOTIDE SEQUENCE</scope>
</reference>
<protein>
    <submittedName>
        <fullName evidence="1">Uncharacterized protein</fullName>
    </submittedName>
</protein>
<name>A0A0E9W8G5_ANGAN</name>